<dbReference type="AlphaFoldDB" id="T1H532"/>
<protein>
    <submittedName>
        <fullName evidence="1">Uncharacterized protein</fullName>
    </submittedName>
</protein>
<reference evidence="2" key="1">
    <citation type="submission" date="2013-02" db="EMBL/GenBank/DDBJ databases">
        <authorList>
            <person name="Hughes D."/>
        </authorList>
    </citation>
    <scope>NUCLEOTIDE SEQUENCE</scope>
    <source>
        <strain>Durham</strain>
        <strain evidence="2">NC isolate 2 -- Noor lab</strain>
    </source>
</reference>
<dbReference type="EMBL" id="CAQQ02385369">
    <property type="status" value="NOT_ANNOTATED_CDS"/>
    <property type="molecule type" value="Genomic_DNA"/>
</dbReference>
<proteinExistence type="predicted"/>
<dbReference type="HOGENOM" id="CLU_2530028_0_0_1"/>
<evidence type="ECO:0000313" key="2">
    <source>
        <dbReference type="Proteomes" id="UP000015102"/>
    </source>
</evidence>
<dbReference type="EMBL" id="CAQQ02385368">
    <property type="status" value="NOT_ANNOTATED_CDS"/>
    <property type="molecule type" value="Genomic_DNA"/>
</dbReference>
<accession>T1H532</accession>
<keyword evidence="2" id="KW-1185">Reference proteome</keyword>
<evidence type="ECO:0000313" key="1">
    <source>
        <dbReference type="EnsemblMetazoa" id="MESCA011406-PA"/>
    </source>
</evidence>
<sequence length="84" mass="9743">MATDVLIKLISRKTKMSWTFKDSVEKLLTVFEKRIPPYYLWNKGNAICTCAFYPLQLLSVESLHRCYGIRKKILMADSTIVAIQ</sequence>
<reference evidence="1" key="2">
    <citation type="submission" date="2015-06" db="UniProtKB">
        <authorList>
            <consortium name="EnsemblMetazoa"/>
        </authorList>
    </citation>
    <scope>IDENTIFICATION</scope>
</reference>
<organism evidence="1 2">
    <name type="scientific">Megaselia scalaris</name>
    <name type="common">Humpbacked fly</name>
    <name type="synonym">Phora scalaris</name>
    <dbReference type="NCBI Taxonomy" id="36166"/>
    <lineage>
        <taxon>Eukaryota</taxon>
        <taxon>Metazoa</taxon>
        <taxon>Ecdysozoa</taxon>
        <taxon>Arthropoda</taxon>
        <taxon>Hexapoda</taxon>
        <taxon>Insecta</taxon>
        <taxon>Pterygota</taxon>
        <taxon>Neoptera</taxon>
        <taxon>Endopterygota</taxon>
        <taxon>Diptera</taxon>
        <taxon>Brachycera</taxon>
        <taxon>Muscomorpha</taxon>
        <taxon>Platypezoidea</taxon>
        <taxon>Phoridae</taxon>
        <taxon>Megaseliini</taxon>
        <taxon>Megaselia</taxon>
    </lineage>
</organism>
<dbReference type="EnsemblMetazoa" id="MESCA011406-RA">
    <property type="protein sequence ID" value="MESCA011406-PA"/>
    <property type="gene ID" value="MESCA011406"/>
</dbReference>
<name>T1H532_MEGSC</name>
<dbReference type="Proteomes" id="UP000015102">
    <property type="component" value="Unassembled WGS sequence"/>
</dbReference>